<feature type="domain" description="Glycosyl hydrolase family 13 catalytic" evidence="2">
    <location>
        <begin position="14"/>
        <end position="413"/>
    </location>
</feature>
<dbReference type="SMART" id="SM00642">
    <property type="entry name" value="Aamy"/>
    <property type="match status" value="1"/>
</dbReference>
<keyword evidence="3" id="KW-0378">Hydrolase</keyword>
<dbReference type="SUPFAM" id="SSF51445">
    <property type="entry name" value="(Trans)glycosidases"/>
    <property type="match status" value="1"/>
</dbReference>
<dbReference type="RefSeq" id="WP_350348527.1">
    <property type="nucleotide sequence ID" value="NZ_CP158374.1"/>
</dbReference>
<evidence type="ECO:0000259" key="2">
    <source>
        <dbReference type="SMART" id="SM00642"/>
    </source>
</evidence>
<dbReference type="GO" id="GO:0009313">
    <property type="term" value="P:oligosaccharide catabolic process"/>
    <property type="evidence" value="ECO:0007669"/>
    <property type="project" value="TreeGrafter"/>
</dbReference>
<dbReference type="EMBL" id="CP158374">
    <property type="protein sequence ID" value="XBX82510.1"/>
    <property type="molecule type" value="Genomic_DNA"/>
</dbReference>
<dbReference type="InterPro" id="IPR045857">
    <property type="entry name" value="O16G_dom_2"/>
</dbReference>
<dbReference type="AlphaFoldDB" id="A0AAU7WAN3"/>
<comment type="similarity">
    <text evidence="1">Belongs to the glycosyl hydrolase 13 family.</text>
</comment>
<evidence type="ECO:0000256" key="1">
    <source>
        <dbReference type="ARBA" id="ARBA00008061"/>
    </source>
</evidence>
<dbReference type="Gene3D" id="3.90.400.10">
    <property type="entry name" value="Oligo-1,6-glucosidase, Domain 2"/>
    <property type="match status" value="1"/>
</dbReference>
<accession>A0AAU7WAN3</accession>
<dbReference type="PANTHER" id="PTHR10357">
    <property type="entry name" value="ALPHA-AMYLASE FAMILY MEMBER"/>
    <property type="match status" value="1"/>
</dbReference>
<reference evidence="3" key="1">
    <citation type="submission" date="2024-05" db="EMBL/GenBank/DDBJ databases">
        <authorList>
            <person name="Yu L."/>
        </authorList>
    </citation>
    <scope>NUCLEOTIDE SEQUENCE</scope>
    <source>
        <strain evidence="3">G08B096</strain>
    </source>
</reference>
<dbReference type="GO" id="GO:0004556">
    <property type="term" value="F:alpha-amylase activity"/>
    <property type="evidence" value="ECO:0007669"/>
    <property type="project" value="TreeGrafter"/>
</dbReference>
<dbReference type="PANTHER" id="PTHR10357:SF179">
    <property type="entry name" value="NEUTRAL AND BASIC AMINO ACID TRANSPORT PROTEIN RBAT"/>
    <property type="match status" value="1"/>
</dbReference>
<gene>
    <name evidence="3" type="ORF">ABIQ69_00965</name>
</gene>
<dbReference type="InterPro" id="IPR017853">
    <property type="entry name" value="GH"/>
</dbReference>
<organism evidence="3">
    <name type="scientific">Agromyces sp. G08B096</name>
    <dbReference type="NCBI Taxonomy" id="3156399"/>
    <lineage>
        <taxon>Bacteria</taxon>
        <taxon>Bacillati</taxon>
        <taxon>Actinomycetota</taxon>
        <taxon>Actinomycetes</taxon>
        <taxon>Micrococcales</taxon>
        <taxon>Microbacteriaceae</taxon>
        <taxon>Agromyces</taxon>
    </lineage>
</organism>
<dbReference type="Pfam" id="PF00128">
    <property type="entry name" value="Alpha-amylase"/>
    <property type="match status" value="1"/>
</dbReference>
<sequence length="537" mass="60596">MSADEWWRTAVVYEVYPRSFRDGDGDGVGDLEGVRQGLPYLSWLGVDAIWFTPWYRSPMVDGGYDVEDYRAIDPTFGTLEDAERLIAEAAQLGIRTIIDLVPNHVSSAHPWFQAALASEPGSDARRRFWFHPGRGPEGADPPTRWKNNFGGPSWSRTTLADGRPGEWYLHLFAPEQPDLDWRHPDVAREHEVLLRFWFDRGVAGVRIDSAAHIMKDPELPEDDGSHAPGRHPNLDRDEVHPVYRRWREIADEYDPPRVLVGEVWIPDRQRFARYLDPDELHTAFNFDLMTRPWDTASYRDSISLMLEAHAPTGAPCTWVLSNHDVTRPVTRFGREHSGFSFEEKAWNVPTDLALGRRRAEAAALLVGALPGSLYIYQGDELGLPEVEDLDLAEIQDPMYFRTGGANPGRDGCRVPLPWRGQEPPFGFSPDGVRTWLSQPAAWATLTVAAQVEREQSTLNLYRWMLRHRADLPADGFAWIDTGAADVLAFRRGDTVCVTNFGSADQDLPDGLYVYLASAPSRRGVIAANSTVWATPRR</sequence>
<evidence type="ECO:0000313" key="3">
    <source>
        <dbReference type="EMBL" id="XBX82510.1"/>
    </source>
</evidence>
<dbReference type="Gene3D" id="3.20.20.80">
    <property type="entry name" value="Glycosidases"/>
    <property type="match status" value="1"/>
</dbReference>
<dbReference type="CDD" id="cd11332">
    <property type="entry name" value="AmyAc_OligoGlu_TS"/>
    <property type="match status" value="1"/>
</dbReference>
<protein>
    <submittedName>
        <fullName evidence="3">Glycoside hydrolase family 13 protein</fullName>
    </submittedName>
</protein>
<name>A0AAU7WAN3_9MICO</name>
<proteinExistence type="inferred from homology"/>
<dbReference type="InterPro" id="IPR006047">
    <property type="entry name" value="GH13_cat_dom"/>
</dbReference>